<reference evidence="1 2" key="1">
    <citation type="journal article" date="2023" name="BMC Biol.">
        <title>The compact genome of the sponge Oopsacas minuta (Hexactinellida) is lacking key metazoan core genes.</title>
        <authorList>
            <person name="Santini S."/>
            <person name="Schenkelaars Q."/>
            <person name="Jourda C."/>
            <person name="Duchesne M."/>
            <person name="Belahbib H."/>
            <person name="Rocher C."/>
            <person name="Selva M."/>
            <person name="Riesgo A."/>
            <person name="Vervoort M."/>
            <person name="Leys S.P."/>
            <person name="Kodjabachian L."/>
            <person name="Le Bivic A."/>
            <person name="Borchiellini C."/>
            <person name="Claverie J.M."/>
            <person name="Renard E."/>
        </authorList>
    </citation>
    <scope>NUCLEOTIDE SEQUENCE [LARGE SCALE GENOMIC DNA]</scope>
    <source>
        <strain evidence="1">SPO-2</strain>
    </source>
</reference>
<name>A0AAV7JR07_9METZ</name>
<accession>A0AAV7JR07</accession>
<gene>
    <name evidence="1" type="ORF">LOD99_5225</name>
</gene>
<sequence length="102" mass="11281">MVEHGVDGSGSHSVSNLRSQTVRDRSNFLLFMVSPLELTDCQGNFICSNQYPNSIFSDQPIALLSQKRDIESVTTLKSFLNPKIDELVSTGFENESGLVNNN</sequence>
<protein>
    <submittedName>
        <fullName evidence="1">Uncharacterized protein</fullName>
    </submittedName>
</protein>
<proteinExistence type="predicted"/>
<comment type="caution">
    <text evidence="1">The sequence shown here is derived from an EMBL/GenBank/DDBJ whole genome shotgun (WGS) entry which is preliminary data.</text>
</comment>
<evidence type="ECO:0000313" key="2">
    <source>
        <dbReference type="Proteomes" id="UP001165289"/>
    </source>
</evidence>
<dbReference type="Proteomes" id="UP001165289">
    <property type="component" value="Unassembled WGS sequence"/>
</dbReference>
<dbReference type="EMBL" id="JAKMXF010000304">
    <property type="protein sequence ID" value="KAI6651418.1"/>
    <property type="molecule type" value="Genomic_DNA"/>
</dbReference>
<evidence type="ECO:0000313" key="1">
    <source>
        <dbReference type="EMBL" id="KAI6651418.1"/>
    </source>
</evidence>
<keyword evidence="2" id="KW-1185">Reference proteome</keyword>
<dbReference type="AlphaFoldDB" id="A0AAV7JR07"/>
<organism evidence="1 2">
    <name type="scientific">Oopsacas minuta</name>
    <dbReference type="NCBI Taxonomy" id="111878"/>
    <lineage>
        <taxon>Eukaryota</taxon>
        <taxon>Metazoa</taxon>
        <taxon>Porifera</taxon>
        <taxon>Hexactinellida</taxon>
        <taxon>Hexasterophora</taxon>
        <taxon>Lyssacinosida</taxon>
        <taxon>Leucopsacidae</taxon>
        <taxon>Oopsacas</taxon>
    </lineage>
</organism>